<keyword evidence="6" id="KW-1185">Reference proteome</keyword>
<evidence type="ECO:0000256" key="2">
    <source>
        <dbReference type="ARBA" id="ARBA00022679"/>
    </source>
</evidence>
<comment type="caution">
    <text evidence="5">The sequence shown here is derived from an EMBL/GenBank/DDBJ whole genome shotgun (WGS) entry which is preliminary data.</text>
</comment>
<evidence type="ECO:0000256" key="1">
    <source>
        <dbReference type="ARBA" id="ARBA00022676"/>
    </source>
</evidence>
<feature type="domain" description="Glycosyltransferase 61 catalytic" evidence="4">
    <location>
        <begin position="142"/>
        <end position="320"/>
    </location>
</feature>
<gene>
    <name evidence="5" type="ORF">ABS362_17440</name>
</gene>
<accession>A0ABV1RZ97</accession>
<dbReference type="PANTHER" id="PTHR20961">
    <property type="entry name" value="GLYCOSYLTRANSFERASE"/>
    <property type="match status" value="1"/>
</dbReference>
<dbReference type="RefSeq" id="WP_350414081.1">
    <property type="nucleotide sequence ID" value="NZ_JBEOKT010000022.1"/>
</dbReference>
<evidence type="ECO:0000256" key="3">
    <source>
        <dbReference type="ARBA" id="ARBA00023180"/>
    </source>
</evidence>
<proteinExistence type="predicted"/>
<dbReference type="EMBL" id="JBEOKT010000022">
    <property type="protein sequence ID" value="MER2999340.1"/>
    <property type="molecule type" value="Genomic_DNA"/>
</dbReference>
<keyword evidence="1 5" id="KW-0328">Glycosyltransferase</keyword>
<keyword evidence="3" id="KW-0325">Glycoprotein</keyword>
<evidence type="ECO:0000313" key="5">
    <source>
        <dbReference type="EMBL" id="MER2999340.1"/>
    </source>
</evidence>
<evidence type="ECO:0000313" key="6">
    <source>
        <dbReference type="Proteomes" id="UP001476807"/>
    </source>
</evidence>
<protein>
    <submittedName>
        <fullName evidence="5">Glycosyltransferase family 61 protein</fullName>
        <ecNumber evidence="5">2.4.-.-</ecNumber>
    </submittedName>
</protein>
<evidence type="ECO:0000259" key="4">
    <source>
        <dbReference type="Pfam" id="PF04577"/>
    </source>
</evidence>
<keyword evidence="2 5" id="KW-0808">Transferase</keyword>
<dbReference type="GO" id="GO:0016757">
    <property type="term" value="F:glycosyltransferase activity"/>
    <property type="evidence" value="ECO:0007669"/>
    <property type="project" value="UniProtKB-KW"/>
</dbReference>
<dbReference type="Proteomes" id="UP001476807">
    <property type="component" value="Unassembled WGS sequence"/>
</dbReference>
<dbReference type="InterPro" id="IPR007657">
    <property type="entry name" value="Glycosyltransferase_61"/>
</dbReference>
<name>A0ABV1RZ97_9BACT</name>
<dbReference type="Pfam" id="PF04577">
    <property type="entry name" value="Glyco_transf_61"/>
    <property type="match status" value="1"/>
</dbReference>
<organism evidence="5 6">
    <name type="scientific">Pontibacter populi</name>
    <dbReference type="NCBI Taxonomy" id="890055"/>
    <lineage>
        <taxon>Bacteria</taxon>
        <taxon>Pseudomonadati</taxon>
        <taxon>Bacteroidota</taxon>
        <taxon>Cytophagia</taxon>
        <taxon>Cytophagales</taxon>
        <taxon>Hymenobacteraceae</taxon>
        <taxon>Pontibacter</taxon>
    </lineage>
</organism>
<dbReference type="EC" id="2.4.-.-" evidence="5"/>
<dbReference type="InterPro" id="IPR049625">
    <property type="entry name" value="Glyco_transf_61_cat"/>
</dbReference>
<reference evidence="5 6" key="1">
    <citation type="submission" date="2024-06" db="EMBL/GenBank/DDBJ databases">
        <title>Pontibacter populi HYL7-15.</title>
        <authorList>
            <person name="Kim M.K."/>
        </authorList>
    </citation>
    <scope>NUCLEOTIDE SEQUENCE [LARGE SCALE GENOMIC DNA]</scope>
    <source>
        <strain evidence="5 6">HYL7-15</strain>
    </source>
</reference>
<sequence length="389" mass="43905">MRTYLRPTGVLLLLPLNSIAESVKNDVFVHTIYPKHVTTLDISEELYQACSEYWKPERRVVTDYIVAEIPQGRLHTDNESSIAIITRDNKVVDNVSLSLHKGKVTAQENNPIFKQRMFSVPVHFKGSVFTMLSGGAGINNIGHWFLDVLPRLHLLQKGGLYDQVDWFLVPSTRYSYQTETLALLGIPKEKIITGEDYPHITADRLIASTAPRGNHSLVPKWLIDYTRKVFLPVAEENQKQSVGSEGPFLFISRRDSSIRNILNEDELQQVLGQYGFNTILSSKLSISDKIKLFSKAKFVLSPTGAGMISMLFCQPGTKLVEIFNEGFVIEPFFDIATKLNLDYEYIICKAQGKKATNAKQGQLDHLVVETEKVEQLLEQMIDADVESKV</sequence>